<dbReference type="Pfam" id="PF18884">
    <property type="entry name" value="TSP3_bac"/>
    <property type="match status" value="6"/>
</dbReference>
<evidence type="ECO:0000256" key="3">
    <source>
        <dbReference type="ARBA" id="ARBA00022729"/>
    </source>
</evidence>
<evidence type="ECO:0000313" key="6">
    <source>
        <dbReference type="EMBL" id="MFC4690994.1"/>
    </source>
</evidence>
<dbReference type="InterPro" id="IPR059100">
    <property type="entry name" value="TSP3_bac"/>
</dbReference>
<feature type="compositionally biased region" description="Acidic residues" evidence="5">
    <location>
        <begin position="206"/>
        <end position="222"/>
    </location>
</feature>
<dbReference type="Pfam" id="PF13585">
    <property type="entry name" value="CHU_C"/>
    <property type="match status" value="1"/>
</dbReference>
<comment type="subcellular location">
    <subcellularLocation>
        <location evidence="1">Secreted</location>
    </subcellularLocation>
</comment>
<accession>A0ABV9LAQ3</accession>
<protein>
    <submittedName>
        <fullName evidence="6">Gliding motility-associated C-terminal domain-containing protein</fullName>
    </submittedName>
</protein>
<evidence type="ECO:0000313" key="7">
    <source>
        <dbReference type="Proteomes" id="UP001595878"/>
    </source>
</evidence>
<dbReference type="InterPro" id="IPR026341">
    <property type="entry name" value="T9SS_type_B"/>
</dbReference>
<evidence type="ECO:0000256" key="1">
    <source>
        <dbReference type="ARBA" id="ARBA00004613"/>
    </source>
</evidence>
<organism evidence="6 7">
    <name type="scientific">Dokdonia genika</name>
    <dbReference type="NCBI Taxonomy" id="308113"/>
    <lineage>
        <taxon>Bacteria</taxon>
        <taxon>Pseudomonadati</taxon>
        <taxon>Bacteroidota</taxon>
        <taxon>Flavobacteriia</taxon>
        <taxon>Flavobacteriales</taxon>
        <taxon>Flavobacteriaceae</taxon>
        <taxon>Dokdonia</taxon>
    </lineage>
</organism>
<feature type="compositionally biased region" description="Polar residues" evidence="5">
    <location>
        <begin position="76"/>
        <end position="88"/>
    </location>
</feature>
<reference evidence="7" key="1">
    <citation type="journal article" date="2019" name="Int. J. Syst. Evol. Microbiol.">
        <title>The Global Catalogue of Microorganisms (GCM) 10K type strain sequencing project: providing services to taxonomists for standard genome sequencing and annotation.</title>
        <authorList>
            <consortium name="The Broad Institute Genomics Platform"/>
            <consortium name="The Broad Institute Genome Sequencing Center for Infectious Disease"/>
            <person name="Wu L."/>
            <person name="Ma J."/>
        </authorList>
    </citation>
    <scope>NUCLEOTIDE SEQUENCE [LARGE SCALE GENOMIC DNA]</scope>
    <source>
        <strain evidence="7">CGMCC 4.7427</strain>
    </source>
</reference>
<dbReference type="Proteomes" id="UP001595878">
    <property type="component" value="Unassembled WGS sequence"/>
</dbReference>
<keyword evidence="4" id="KW-0106">Calcium</keyword>
<feature type="region of interest" description="Disordered" evidence="5">
    <location>
        <begin position="204"/>
        <end position="268"/>
    </location>
</feature>
<proteinExistence type="predicted"/>
<feature type="compositionally biased region" description="Acidic residues" evidence="5">
    <location>
        <begin position="128"/>
        <end position="143"/>
    </location>
</feature>
<dbReference type="RefSeq" id="WP_380034429.1">
    <property type="nucleotide sequence ID" value="NZ_JBHSHB010000023.1"/>
</dbReference>
<gene>
    <name evidence="6" type="ORF">ACFO5T_11185</name>
</gene>
<feature type="compositionally biased region" description="Polar residues" evidence="5">
    <location>
        <begin position="35"/>
        <end position="51"/>
    </location>
</feature>
<evidence type="ECO:0000256" key="5">
    <source>
        <dbReference type="SAM" id="MobiDB-lite"/>
    </source>
</evidence>
<comment type="caution">
    <text evidence="6">The sequence shown here is derived from an EMBL/GenBank/DDBJ whole genome shotgun (WGS) entry which is preliminary data.</text>
</comment>
<dbReference type="NCBIfam" id="TIGR04131">
    <property type="entry name" value="Bac_Flav_CTERM"/>
    <property type="match status" value="1"/>
</dbReference>
<name>A0ABV9LAQ3_9FLAO</name>
<keyword evidence="3" id="KW-0732">Signal</keyword>
<feature type="compositionally biased region" description="Low complexity" evidence="5">
    <location>
        <begin position="225"/>
        <end position="244"/>
    </location>
</feature>
<sequence>VANQTEMTDAAYDSADCDMDGLTNNEEITGIDDPSTPNDPNGNTTDPQNPDSDGDGVTDGDEAGDMTDPNDPCDLQVSSQSIDPTQAWNDLDCDMDGLNNGEEITGIDDPDTPADPNGNTTDPTNADTDGDGVTDGDEAEDGTDPNNPCDFLVGSITLPVGGDFDTLDCDGDGVTNGDEIADGTNPFDVCDFVADSQTLLTTPEFDNADCDNDGLTNEEEITGIDNPNTPADPNGNTTDPTNPDTDGDGVLDGREGVDGTNPNDPCSLEVESQTVNVSQDFLDGDCDGDGIPNGDELGDENGNGIPDFLEVNNNNPNATDGLEVFDIMTPNGDGLNDVFVIRGIEQYPNNTVRIYNRWGVEVYGVKGYGQDGQYFRGESNGRATINGDQLLPVGTYYYTVEYTNASGKLQQLAGPLYLNR</sequence>
<feature type="compositionally biased region" description="Acidic residues" evidence="5">
    <location>
        <begin position="52"/>
        <end position="65"/>
    </location>
</feature>
<feature type="non-terminal residue" evidence="6">
    <location>
        <position position="1"/>
    </location>
</feature>
<keyword evidence="7" id="KW-1185">Reference proteome</keyword>
<keyword evidence="2" id="KW-0964">Secreted</keyword>
<dbReference type="EMBL" id="JBHSHB010000023">
    <property type="protein sequence ID" value="MFC4690994.1"/>
    <property type="molecule type" value="Genomic_DNA"/>
</dbReference>
<evidence type="ECO:0000256" key="4">
    <source>
        <dbReference type="ARBA" id="ARBA00022837"/>
    </source>
</evidence>
<evidence type="ECO:0000256" key="2">
    <source>
        <dbReference type="ARBA" id="ARBA00022525"/>
    </source>
</evidence>
<feature type="region of interest" description="Disordered" evidence="5">
    <location>
        <begin position="1"/>
        <end position="148"/>
    </location>
</feature>